<keyword evidence="1 6" id="KW-1003">Cell membrane</keyword>
<evidence type="ECO:0000256" key="2">
    <source>
        <dbReference type="ARBA" id="ARBA00022519"/>
    </source>
</evidence>
<evidence type="ECO:0000256" key="6">
    <source>
        <dbReference type="HAMAP-Rule" id="MF_01915"/>
    </source>
</evidence>
<dbReference type="HAMAP" id="MF_01915">
    <property type="entry name" value="LPS_assembly_LptC"/>
    <property type="match status" value="1"/>
</dbReference>
<reference evidence="7 8" key="1">
    <citation type="submission" date="2023-12" db="EMBL/GenBank/DDBJ databases">
        <title>Friends and Foes: Symbiotic and Algicidal bacterial influence on Karenia brevis blooms.</title>
        <authorList>
            <person name="Fei C."/>
            <person name="Mohamed A.R."/>
            <person name="Booker A."/>
            <person name="Arshad M."/>
            <person name="Klass S."/>
            <person name="Ahn S."/>
            <person name="Gilbert P.M."/>
            <person name="Heil C.A."/>
            <person name="Martinez J.M."/>
            <person name="Amin S.A."/>
        </authorList>
    </citation>
    <scope>NUCLEOTIDE SEQUENCE [LARGE SCALE GENOMIC DNA]</scope>
    <source>
        <strain evidence="7 8">CE15</strain>
    </source>
</reference>
<evidence type="ECO:0000256" key="5">
    <source>
        <dbReference type="ARBA" id="ARBA00023136"/>
    </source>
</evidence>
<keyword evidence="4 6" id="KW-1133">Transmembrane helix</keyword>
<evidence type="ECO:0000313" key="7">
    <source>
        <dbReference type="EMBL" id="MEI4550582.1"/>
    </source>
</evidence>
<comment type="function">
    <text evidence="6">Involved in the assembly of lipopolysaccharide (LPS). Required for the translocation of LPS from the inner membrane to the outer membrane. Facilitates the transfer of LPS from the inner membrane to the periplasmic protein LptA. Could be a docking site for LptA.</text>
</comment>
<dbReference type="InterPro" id="IPR052363">
    <property type="entry name" value="LPS_export_LptC"/>
</dbReference>
<dbReference type="PANTHER" id="PTHR37481">
    <property type="entry name" value="LIPOPOLYSACCHARIDE EXPORT SYSTEM PROTEIN LPTC"/>
    <property type="match status" value="1"/>
</dbReference>
<name>A0ABU8EUH8_9GAMM</name>
<organism evidence="7 8">
    <name type="scientific">Pseudoalteromonas spongiae</name>
    <dbReference type="NCBI Taxonomy" id="298657"/>
    <lineage>
        <taxon>Bacteria</taxon>
        <taxon>Pseudomonadati</taxon>
        <taxon>Pseudomonadota</taxon>
        <taxon>Gammaproteobacteria</taxon>
        <taxon>Alteromonadales</taxon>
        <taxon>Pseudoalteromonadaceae</taxon>
        <taxon>Pseudoalteromonas</taxon>
    </lineage>
</organism>
<gene>
    <name evidence="6 7" type="primary">lptC</name>
    <name evidence="7" type="ORF">WAE96_13010</name>
</gene>
<proteinExistence type="inferred from homology"/>
<keyword evidence="3 6" id="KW-0812">Transmembrane</keyword>
<evidence type="ECO:0000256" key="1">
    <source>
        <dbReference type="ARBA" id="ARBA00022475"/>
    </source>
</evidence>
<dbReference type="PIRSF" id="PIRSF028513">
    <property type="entry name" value="LptC"/>
    <property type="match status" value="1"/>
</dbReference>
<comment type="caution">
    <text evidence="7">The sequence shown here is derived from an EMBL/GenBank/DDBJ whole genome shotgun (WGS) entry which is preliminary data.</text>
</comment>
<dbReference type="InterPro" id="IPR026265">
    <property type="entry name" value="LptC"/>
</dbReference>
<dbReference type="Proteomes" id="UP001382455">
    <property type="component" value="Unassembled WGS sequence"/>
</dbReference>
<dbReference type="Pfam" id="PF06835">
    <property type="entry name" value="LptC"/>
    <property type="match status" value="1"/>
</dbReference>
<dbReference type="InterPro" id="IPR010664">
    <property type="entry name" value="LipoPS_assembly_LptC-rel"/>
</dbReference>
<keyword evidence="5 6" id="KW-0472">Membrane</keyword>
<dbReference type="NCBIfam" id="TIGR04409">
    <property type="entry name" value="LptC_YrbK"/>
    <property type="match status" value="1"/>
</dbReference>
<evidence type="ECO:0000313" key="8">
    <source>
        <dbReference type="Proteomes" id="UP001382455"/>
    </source>
</evidence>
<keyword evidence="8" id="KW-1185">Reference proteome</keyword>
<keyword evidence="2 6" id="KW-0997">Cell inner membrane</keyword>
<comment type="subunit">
    <text evidence="6">Component of the lipopolysaccharide transport and assembly complex. Interacts with LptA and the LptBFG transporter complex.</text>
</comment>
<dbReference type="EMBL" id="JBAWKS010000001">
    <property type="protein sequence ID" value="MEI4550582.1"/>
    <property type="molecule type" value="Genomic_DNA"/>
</dbReference>
<sequence length="183" mass="20801">MSARIALTILFTIAMVWLWLPYFFTPKEPKPIVENVASIPDYIATDLKQTNFNESGTVSHKVMARKMSMYQDLGFTHFEKPQFTIFSEQGVWQLTADEATLYNNEKLILEQNVIAKSLTPNIMLNTIEAASVEYLINSKLMTSQSEVKMTGPGLEIKGQGLNANLEEQVIKLINHTKTTYYDQ</sequence>
<dbReference type="RefSeq" id="WP_010561573.1">
    <property type="nucleotide sequence ID" value="NZ_CP023398.1"/>
</dbReference>
<evidence type="ECO:0000256" key="3">
    <source>
        <dbReference type="ARBA" id="ARBA00022692"/>
    </source>
</evidence>
<comment type="similarity">
    <text evidence="6">Belongs to the LptC family.</text>
</comment>
<evidence type="ECO:0000256" key="4">
    <source>
        <dbReference type="ARBA" id="ARBA00022989"/>
    </source>
</evidence>
<dbReference type="Gene3D" id="2.60.450.10">
    <property type="entry name" value="Lipopolysaccharide (LPS) transport protein A like domain"/>
    <property type="match status" value="1"/>
</dbReference>
<dbReference type="PANTHER" id="PTHR37481:SF1">
    <property type="entry name" value="LIPOPOLYSACCHARIDE EXPORT SYSTEM PROTEIN LPTC"/>
    <property type="match status" value="1"/>
</dbReference>
<feature type="transmembrane region" description="Helical" evidence="6">
    <location>
        <begin position="5"/>
        <end position="24"/>
    </location>
</feature>
<protein>
    <recommendedName>
        <fullName evidence="6">Lipopolysaccharide export system protein LptC</fullName>
    </recommendedName>
</protein>
<comment type="subcellular location">
    <subcellularLocation>
        <location evidence="6">Cell inner membrane</location>
        <topology evidence="6">Single-pass membrane protein</topology>
    </subcellularLocation>
</comment>
<accession>A0ABU8EUH8</accession>